<dbReference type="EMBL" id="BRYB01002666">
    <property type="protein sequence ID" value="GMI23639.1"/>
    <property type="molecule type" value="Genomic_DNA"/>
</dbReference>
<proteinExistence type="predicted"/>
<feature type="compositionally biased region" description="Polar residues" evidence="1">
    <location>
        <begin position="490"/>
        <end position="500"/>
    </location>
</feature>
<comment type="caution">
    <text evidence="2">The sequence shown here is derived from an EMBL/GenBank/DDBJ whole genome shotgun (WGS) entry which is preliminary data.</text>
</comment>
<evidence type="ECO:0000256" key="1">
    <source>
        <dbReference type="SAM" id="MobiDB-lite"/>
    </source>
</evidence>
<feature type="compositionally biased region" description="Low complexity" evidence="1">
    <location>
        <begin position="26"/>
        <end position="40"/>
    </location>
</feature>
<feature type="compositionally biased region" description="Low complexity" evidence="1">
    <location>
        <begin position="476"/>
        <end position="486"/>
    </location>
</feature>
<dbReference type="Gene3D" id="2.30.30.140">
    <property type="match status" value="1"/>
</dbReference>
<protein>
    <submittedName>
        <fullName evidence="2">Uncharacterized protein</fullName>
    </submittedName>
</protein>
<reference evidence="2 3" key="1">
    <citation type="journal article" date="2023" name="Commun. Biol.">
        <title>Genome analysis of Parmales, the sister group of diatoms, reveals the evolutionary specialization of diatoms from phago-mixotrophs to photoautotrophs.</title>
        <authorList>
            <person name="Ban H."/>
            <person name="Sato S."/>
            <person name="Yoshikawa S."/>
            <person name="Yamada K."/>
            <person name="Nakamura Y."/>
            <person name="Ichinomiya M."/>
            <person name="Sato N."/>
            <person name="Blanc-Mathieu R."/>
            <person name="Endo H."/>
            <person name="Kuwata A."/>
            <person name="Ogata H."/>
        </authorList>
    </citation>
    <scope>NUCLEOTIDE SEQUENCE [LARGE SCALE GENOMIC DNA]</scope>
</reference>
<gene>
    <name evidence="2" type="ORF">TeGR_g6514</name>
</gene>
<name>A0ABQ6MCB5_9STRA</name>
<accession>A0ABQ6MCB5</accession>
<feature type="non-terminal residue" evidence="2">
    <location>
        <position position="500"/>
    </location>
</feature>
<dbReference type="Proteomes" id="UP001165060">
    <property type="component" value="Unassembled WGS sequence"/>
</dbReference>
<feature type="region of interest" description="Disordered" evidence="1">
    <location>
        <begin position="1"/>
        <end position="101"/>
    </location>
</feature>
<evidence type="ECO:0000313" key="3">
    <source>
        <dbReference type="Proteomes" id="UP001165060"/>
    </source>
</evidence>
<dbReference type="SUPFAM" id="SSF63748">
    <property type="entry name" value="Tudor/PWWP/MBT"/>
    <property type="match status" value="1"/>
</dbReference>
<organism evidence="2 3">
    <name type="scientific">Tetraparma gracilis</name>
    <dbReference type="NCBI Taxonomy" id="2962635"/>
    <lineage>
        <taxon>Eukaryota</taxon>
        <taxon>Sar</taxon>
        <taxon>Stramenopiles</taxon>
        <taxon>Ochrophyta</taxon>
        <taxon>Bolidophyceae</taxon>
        <taxon>Parmales</taxon>
        <taxon>Triparmaceae</taxon>
        <taxon>Tetraparma</taxon>
    </lineage>
</organism>
<feature type="region of interest" description="Disordered" evidence="1">
    <location>
        <begin position="468"/>
        <end position="500"/>
    </location>
</feature>
<evidence type="ECO:0000313" key="2">
    <source>
        <dbReference type="EMBL" id="GMI23639.1"/>
    </source>
</evidence>
<keyword evidence="3" id="KW-1185">Reference proteome</keyword>
<sequence>MVKSSLRSLPPPAPSRGEASPASRQPSTPSLSSSPSASSPPLSPRDGLAGGVGGKGHLAPSAPVLSEGDAGDGEGGDGEGGFDALAPREEGGGAPGTPEKELAYKAGRPLSPKALLPPYLHEMNLPAKLPKVGLQLEFRDLDFIWSPATVIASHPSTSTVTLRYDGWPSDWDEQVPYPNERLARRFTYTKQLRAWVKSRGVYGRWPAMVSIRMPQPGSRRAAEVLSHEGKVFCEFFRPGPPDLAYEGGIEGVWVSTSSVGAWRGQTPEKVRETCHGLVTPKMSAAKRNQHLAKLDESVAAALRDERDLHPRAFEKGSLLSEHYRVLVGGGESIEGRGFTGEIKKPLPSMLKGGKEAAAPPAKKQKVPFTPLPALTSVVALDAPPFKFGVMFVPAANRWEASVDLSGNRYVLDAFPGPREAALCHDNAVRRLNARILSDPDSVSVPIADQFNFPVTEEMLEWQAKNCPPEEAGGGAATTTTTTAAAAPASPDSSEVTMGTV</sequence>